<keyword evidence="10" id="KW-1185">Reference proteome</keyword>
<evidence type="ECO:0000256" key="2">
    <source>
        <dbReference type="ARBA" id="ARBA00022670"/>
    </source>
</evidence>
<evidence type="ECO:0000256" key="3">
    <source>
        <dbReference type="ARBA" id="ARBA00022801"/>
    </source>
</evidence>
<sequence>MGSVTDARGLRPGVCCGPSLSACPAYGRRPVKRRQQASCKAAVLVCGVQASPKRQLSTVQITRQAWLRGVQRPSRCSQQLFHHTTQGQRHHVVALATRRRGSQLVVAAVVAEQEGATDIHALLDQELQQNPELVLGELENGLRYVILPNKVPPNRFEAHLEVHAGSVHEHEDEQGVAHLVEHVTFLGSRRREGLLGTGARSNAYTDFHHTVFHVHSPLLNGNTHQPMLPQVMEALAEIAFDPEFLYSRIEKERRAVMAEAQMMNTIEYRVDCQLLQYLHEENALGFRFPIGKMEQVKQWDGSVLRNFWEKWYFPANATLYVVGELDCGVEATKQLIQQVFGKVAPGRERIPGTSGNGSNGNQADALPLGPEKQRQKVLPPVVHRFGHDLLQQRAPPAQVNVFRHRLLQHFMLSLFCKLPIQPVTHIRDLRRAFMVRILLSVLQFRINGRYVTADPPFIGIDLDHSDSGREGCAVSTLTITSEPKDWRGATQVAIQEVRRLQKYGVTKGELERYKVALLRDSEQLAEQAGAVPSQENLDFMMEMLALGHTIQDQREGHVKLQQVADTVTMDEVNGLAKSLLAYAAHYRNEDQLRAEAEQNPGAWASPGPSQATAIVACLPAYTDASGHSTGDGMPLHRGASLTTSQHIDPVMVDAPEAAMADDEADADMPEGAVRWDLSAQEIADAIAEESLEVEAMPDIDVPTSLLPEEDLARLLEERRPHFVPLGGEGTAGPATPPPDPVTGIVQRRLSNGVRVNMRKTKNEPRAAMLRLTCAGGRACEGEGAGPSGVGVVSIGTRTLSESGTVGAWNREQVELFCISKLINCALEADEEFLCMEFQFAIGDGGMKAVLELLHLFLEQPRWETAAMERAKQMYRSHYNSLHKGLERATADRLMAAMLGPDRRFRDANPEEIDALTLEGMRDAVMRQIHPDNIEISIVGDVDQEELDQLLPSYLGTISRPAEPPALVNRPIRVQLPPQEVRQQRWHLKDSDERACAYIAGRAPNRWGSFQSLTPPTSPPEYVMPPIMPGANASLQEKQAAALVRRAHPLYASVTLQLLTEIVNSRLFTTVRDALGLTYDVSFELSLFDRLNAGWFVVNVTSTPQKIQEALEASLRVLRTVGTSRITPRELQRAKRTVITRHESELKNNVYWLGLLTHLQCSAVPLKTLECLRDLKDMYAGATIDDVYEAFDCFELDDEHVFTCTGTSGRNPPVFKDASAPAAAAQPPQSWTMPSLVCLS</sequence>
<dbReference type="InterPro" id="IPR007863">
    <property type="entry name" value="Peptidase_M16_C"/>
</dbReference>
<dbReference type="GO" id="GO:0006508">
    <property type="term" value="P:proteolysis"/>
    <property type="evidence" value="ECO:0007669"/>
    <property type="project" value="UniProtKB-KW"/>
</dbReference>
<accession>A0AAW1PP10</accession>
<dbReference type="PANTHER" id="PTHR43690">
    <property type="entry name" value="NARDILYSIN"/>
    <property type="match status" value="1"/>
</dbReference>
<dbReference type="InterPro" id="IPR011765">
    <property type="entry name" value="Pept_M16_N"/>
</dbReference>
<organism evidence="9 10">
    <name type="scientific">[Myrmecia] bisecta</name>
    <dbReference type="NCBI Taxonomy" id="41462"/>
    <lineage>
        <taxon>Eukaryota</taxon>
        <taxon>Viridiplantae</taxon>
        <taxon>Chlorophyta</taxon>
        <taxon>core chlorophytes</taxon>
        <taxon>Trebouxiophyceae</taxon>
        <taxon>Trebouxiales</taxon>
        <taxon>Trebouxiaceae</taxon>
        <taxon>Myrmecia</taxon>
    </lineage>
</organism>
<dbReference type="InterPro" id="IPR050626">
    <property type="entry name" value="Peptidase_M16"/>
</dbReference>
<comment type="caution">
    <text evidence="9">The sequence shown here is derived from an EMBL/GenBank/DDBJ whole genome shotgun (WGS) entry which is preliminary data.</text>
</comment>
<reference evidence="9 10" key="1">
    <citation type="journal article" date="2024" name="Nat. Commun.">
        <title>Phylogenomics reveals the evolutionary origins of lichenization in chlorophyte algae.</title>
        <authorList>
            <person name="Puginier C."/>
            <person name="Libourel C."/>
            <person name="Otte J."/>
            <person name="Skaloud P."/>
            <person name="Haon M."/>
            <person name="Grisel S."/>
            <person name="Petersen M."/>
            <person name="Berrin J.G."/>
            <person name="Delaux P.M."/>
            <person name="Dal Grande F."/>
            <person name="Keller J."/>
        </authorList>
    </citation>
    <scope>NUCLEOTIDE SEQUENCE [LARGE SCALE GENOMIC DNA]</scope>
    <source>
        <strain evidence="9 10">SAG 2043</strain>
    </source>
</reference>
<dbReference type="SUPFAM" id="SSF63411">
    <property type="entry name" value="LuxS/MPP-like metallohydrolase"/>
    <property type="match status" value="3"/>
</dbReference>
<proteinExistence type="inferred from homology"/>
<dbReference type="Pfam" id="PF05193">
    <property type="entry name" value="Peptidase_M16_C"/>
    <property type="match status" value="1"/>
</dbReference>
<evidence type="ECO:0000256" key="6">
    <source>
        <dbReference type="SAM" id="MobiDB-lite"/>
    </source>
</evidence>
<dbReference type="PANTHER" id="PTHR43690:SF33">
    <property type="entry name" value="STROMAL PROCESSING PEPTIDASE, CHLOROPLASTIC"/>
    <property type="match status" value="1"/>
</dbReference>
<dbReference type="Gene3D" id="3.30.830.10">
    <property type="entry name" value="Metalloenzyme, LuxS/M16 peptidase-like"/>
    <property type="match status" value="4"/>
</dbReference>
<comment type="similarity">
    <text evidence="1">Belongs to the peptidase M16 family.</text>
</comment>
<evidence type="ECO:0000256" key="1">
    <source>
        <dbReference type="ARBA" id="ARBA00007261"/>
    </source>
</evidence>
<name>A0AAW1PP10_9CHLO</name>
<feature type="domain" description="Peptidase M16 N-terminal" evidence="7">
    <location>
        <begin position="145"/>
        <end position="267"/>
    </location>
</feature>
<evidence type="ECO:0000259" key="7">
    <source>
        <dbReference type="Pfam" id="PF00675"/>
    </source>
</evidence>
<gene>
    <name evidence="9" type="ORF">WJX72_007002</name>
</gene>
<dbReference type="GO" id="GO:0008237">
    <property type="term" value="F:metallopeptidase activity"/>
    <property type="evidence" value="ECO:0007669"/>
    <property type="project" value="UniProtKB-KW"/>
</dbReference>
<dbReference type="GO" id="GO:0046872">
    <property type="term" value="F:metal ion binding"/>
    <property type="evidence" value="ECO:0007669"/>
    <property type="project" value="InterPro"/>
</dbReference>
<protein>
    <submittedName>
        <fullName evidence="9">Uncharacterized protein</fullName>
    </submittedName>
</protein>
<evidence type="ECO:0000256" key="4">
    <source>
        <dbReference type="ARBA" id="ARBA00022833"/>
    </source>
</evidence>
<dbReference type="AlphaFoldDB" id="A0AAW1PP10"/>
<feature type="domain" description="Peptidase M16 C-terminal" evidence="8">
    <location>
        <begin position="915"/>
        <end position="1136"/>
    </location>
</feature>
<feature type="region of interest" description="Disordered" evidence="6">
    <location>
        <begin position="346"/>
        <end position="367"/>
    </location>
</feature>
<evidence type="ECO:0000313" key="10">
    <source>
        <dbReference type="Proteomes" id="UP001489004"/>
    </source>
</evidence>
<dbReference type="InterPro" id="IPR011249">
    <property type="entry name" value="Metalloenz_LuxS/M16"/>
</dbReference>
<keyword evidence="2" id="KW-0645">Protease</keyword>
<evidence type="ECO:0000259" key="8">
    <source>
        <dbReference type="Pfam" id="PF05193"/>
    </source>
</evidence>
<evidence type="ECO:0000313" key="9">
    <source>
        <dbReference type="EMBL" id="KAK9810226.1"/>
    </source>
</evidence>
<keyword evidence="4" id="KW-0862">Zinc</keyword>
<dbReference type="EMBL" id="JALJOR010000010">
    <property type="protein sequence ID" value="KAK9810226.1"/>
    <property type="molecule type" value="Genomic_DNA"/>
</dbReference>
<dbReference type="Pfam" id="PF00675">
    <property type="entry name" value="Peptidase_M16"/>
    <property type="match status" value="1"/>
</dbReference>
<keyword evidence="5" id="KW-0482">Metalloprotease</keyword>
<evidence type="ECO:0000256" key="5">
    <source>
        <dbReference type="ARBA" id="ARBA00023049"/>
    </source>
</evidence>
<keyword evidence="3" id="KW-0378">Hydrolase</keyword>
<dbReference type="Proteomes" id="UP001489004">
    <property type="component" value="Unassembled WGS sequence"/>
</dbReference>